<dbReference type="eggNOG" id="KOG0667">
    <property type="taxonomic scope" value="Eukaryota"/>
</dbReference>
<sequence length="85" mass="9611">MDNHVIIVEPLLLRSLFEGIYQNRPVSQLLSTIRNIMEQILQGVSFLHANGVTHCDLKPDNVLFDYENMNNLQIIDLGSATMSPT</sequence>
<dbReference type="InterPro" id="IPR011009">
    <property type="entry name" value="Kinase-like_dom_sf"/>
</dbReference>
<dbReference type="Proteomes" id="UP000001542">
    <property type="component" value="Unassembled WGS sequence"/>
</dbReference>
<dbReference type="InterPro" id="IPR008271">
    <property type="entry name" value="Ser/Thr_kinase_AS"/>
</dbReference>
<dbReference type="SMR" id="A2F8Z2"/>
<dbReference type="EMBL" id="DS113668">
    <property type="protein sequence ID" value="EAX98619.1"/>
    <property type="molecule type" value="Genomic_DNA"/>
</dbReference>
<evidence type="ECO:0000313" key="3">
    <source>
        <dbReference type="Proteomes" id="UP000001542"/>
    </source>
</evidence>
<organism evidence="2 3">
    <name type="scientific">Trichomonas vaginalis (strain ATCC PRA-98 / G3)</name>
    <dbReference type="NCBI Taxonomy" id="412133"/>
    <lineage>
        <taxon>Eukaryota</taxon>
        <taxon>Metamonada</taxon>
        <taxon>Parabasalia</taxon>
        <taxon>Trichomonadida</taxon>
        <taxon>Trichomonadidae</taxon>
        <taxon>Trichomonas</taxon>
    </lineage>
</organism>
<keyword evidence="3" id="KW-1185">Reference proteome</keyword>
<dbReference type="GO" id="GO:0005524">
    <property type="term" value="F:ATP binding"/>
    <property type="evidence" value="ECO:0007669"/>
    <property type="project" value="InterPro"/>
</dbReference>
<dbReference type="STRING" id="5722.A2F8Z2"/>
<proteinExistence type="predicted"/>
<dbReference type="VEuPathDB" id="TrichDB:TVAGG3_0764150"/>
<dbReference type="PANTHER" id="PTHR44167">
    <property type="entry name" value="OVARIAN-SPECIFIC SERINE/THREONINE-PROTEIN KINASE LOK-RELATED"/>
    <property type="match status" value="1"/>
</dbReference>
<dbReference type="PROSITE" id="PS50011">
    <property type="entry name" value="PROTEIN_KINASE_DOM"/>
    <property type="match status" value="1"/>
</dbReference>
<name>A2F8Z2_TRIV3</name>
<dbReference type="AlphaFoldDB" id="A2F8Z2"/>
<reference evidence="2" key="1">
    <citation type="submission" date="2006-10" db="EMBL/GenBank/DDBJ databases">
        <authorList>
            <person name="Amadeo P."/>
            <person name="Zhao Q."/>
            <person name="Wortman J."/>
            <person name="Fraser-Liggett C."/>
            <person name="Carlton J."/>
        </authorList>
    </citation>
    <scope>NUCLEOTIDE SEQUENCE</scope>
    <source>
        <strain evidence="2">G3</strain>
    </source>
</reference>
<gene>
    <name evidence="2" type="ORF">TVAG_339360</name>
</gene>
<dbReference type="Pfam" id="PF00069">
    <property type="entry name" value="Pkinase"/>
    <property type="match status" value="1"/>
</dbReference>
<dbReference type="Gene3D" id="1.10.510.10">
    <property type="entry name" value="Transferase(Phosphotransferase) domain 1"/>
    <property type="match status" value="1"/>
</dbReference>
<dbReference type="RefSeq" id="XP_001311549.1">
    <property type="nucleotide sequence ID" value="XM_001311548.1"/>
</dbReference>
<dbReference type="KEGG" id="tva:4756419"/>
<reference evidence="2" key="2">
    <citation type="journal article" date="2007" name="Science">
        <title>Draft genome sequence of the sexually transmitted pathogen Trichomonas vaginalis.</title>
        <authorList>
            <person name="Carlton J.M."/>
            <person name="Hirt R.P."/>
            <person name="Silva J.C."/>
            <person name="Delcher A.L."/>
            <person name="Schatz M."/>
            <person name="Zhao Q."/>
            <person name="Wortman J.R."/>
            <person name="Bidwell S.L."/>
            <person name="Alsmark U.C.M."/>
            <person name="Besteiro S."/>
            <person name="Sicheritz-Ponten T."/>
            <person name="Noel C.J."/>
            <person name="Dacks J.B."/>
            <person name="Foster P.G."/>
            <person name="Simillion C."/>
            <person name="Van de Peer Y."/>
            <person name="Miranda-Saavedra D."/>
            <person name="Barton G.J."/>
            <person name="Westrop G.D."/>
            <person name="Mueller S."/>
            <person name="Dessi D."/>
            <person name="Fiori P.L."/>
            <person name="Ren Q."/>
            <person name="Paulsen I."/>
            <person name="Zhang H."/>
            <person name="Bastida-Corcuera F.D."/>
            <person name="Simoes-Barbosa A."/>
            <person name="Brown M.T."/>
            <person name="Hayes R.D."/>
            <person name="Mukherjee M."/>
            <person name="Okumura C.Y."/>
            <person name="Schneider R."/>
            <person name="Smith A.J."/>
            <person name="Vanacova S."/>
            <person name="Villalvazo M."/>
            <person name="Haas B.J."/>
            <person name="Pertea M."/>
            <person name="Feldblyum T.V."/>
            <person name="Utterback T.R."/>
            <person name="Shu C.L."/>
            <person name="Osoegawa K."/>
            <person name="de Jong P.J."/>
            <person name="Hrdy I."/>
            <person name="Horvathova L."/>
            <person name="Zubacova Z."/>
            <person name="Dolezal P."/>
            <person name="Malik S.B."/>
            <person name="Logsdon J.M. Jr."/>
            <person name="Henze K."/>
            <person name="Gupta A."/>
            <person name="Wang C.C."/>
            <person name="Dunne R.L."/>
            <person name="Upcroft J.A."/>
            <person name="Upcroft P."/>
            <person name="White O."/>
            <person name="Salzberg S.L."/>
            <person name="Tang P."/>
            <person name="Chiu C.-H."/>
            <person name="Lee Y.-S."/>
            <person name="Embley T.M."/>
            <person name="Coombs G.H."/>
            <person name="Mottram J.C."/>
            <person name="Tachezy J."/>
            <person name="Fraser-Liggett C.M."/>
            <person name="Johnson P.J."/>
        </authorList>
    </citation>
    <scope>NUCLEOTIDE SEQUENCE [LARGE SCALE GENOMIC DNA]</scope>
    <source>
        <strain evidence="2">G3</strain>
    </source>
</reference>
<feature type="domain" description="Protein kinase" evidence="1">
    <location>
        <begin position="1"/>
        <end position="85"/>
    </location>
</feature>
<dbReference type="InterPro" id="IPR000719">
    <property type="entry name" value="Prot_kinase_dom"/>
</dbReference>
<accession>A2F8Z2</accession>
<dbReference type="OrthoDB" id="4062651at2759"/>
<dbReference type="SUPFAM" id="SSF56112">
    <property type="entry name" value="Protein kinase-like (PK-like)"/>
    <property type="match status" value="1"/>
</dbReference>
<evidence type="ECO:0000259" key="1">
    <source>
        <dbReference type="PROSITE" id="PS50011"/>
    </source>
</evidence>
<dbReference type="VEuPathDB" id="TrichDB:TVAG_339360"/>
<dbReference type="InParanoid" id="A2F8Z2"/>
<evidence type="ECO:0000313" key="2">
    <source>
        <dbReference type="EMBL" id="EAX98619.1"/>
    </source>
</evidence>
<dbReference type="GO" id="GO:0004672">
    <property type="term" value="F:protein kinase activity"/>
    <property type="evidence" value="ECO:0007669"/>
    <property type="project" value="InterPro"/>
</dbReference>
<protein>
    <recommendedName>
        <fullName evidence="1">Protein kinase domain-containing protein</fullName>
    </recommendedName>
</protein>
<dbReference type="PANTHER" id="PTHR44167:SF24">
    <property type="entry name" value="SERINE_THREONINE-PROTEIN KINASE CHK2"/>
    <property type="match status" value="1"/>
</dbReference>
<dbReference type="PROSITE" id="PS00108">
    <property type="entry name" value="PROTEIN_KINASE_ST"/>
    <property type="match status" value="1"/>
</dbReference>